<evidence type="ECO:0000256" key="2">
    <source>
        <dbReference type="ARBA" id="ARBA00022729"/>
    </source>
</evidence>
<keyword evidence="9" id="KW-1185">Reference proteome</keyword>
<dbReference type="InterPro" id="IPR003961">
    <property type="entry name" value="FN3_dom"/>
</dbReference>
<keyword evidence="5" id="KW-0472">Membrane</keyword>
<evidence type="ECO:0000313" key="8">
    <source>
        <dbReference type="Ensembl" id="ENSNMLP00000006466.1"/>
    </source>
</evidence>
<keyword evidence="5" id="KW-0812">Transmembrane</keyword>
<reference evidence="8" key="2">
    <citation type="submission" date="2025-09" db="UniProtKB">
        <authorList>
            <consortium name="Ensembl"/>
        </authorList>
    </citation>
    <scope>IDENTIFICATION</scope>
</reference>
<dbReference type="FunFam" id="2.60.40.10:FF:000348">
    <property type="entry name" value="Interleukin 20 receptor subunit alpha"/>
    <property type="match status" value="1"/>
</dbReference>
<evidence type="ECO:0000259" key="6">
    <source>
        <dbReference type="Pfam" id="PF01108"/>
    </source>
</evidence>
<keyword evidence="4" id="KW-0675">Receptor</keyword>
<dbReference type="Ensembl" id="ENSNMLT00000007385.1">
    <property type="protein sequence ID" value="ENSNMLP00000006466.1"/>
    <property type="gene ID" value="ENSNMLG00000004686.1"/>
</dbReference>
<protein>
    <recommendedName>
        <fullName evidence="10">Fibronectin type-III domain-containing protein</fullName>
    </recommendedName>
</protein>
<evidence type="ECO:0000256" key="4">
    <source>
        <dbReference type="ARBA" id="ARBA00023170"/>
    </source>
</evidence>
<feature type="transmembrane region" description="Helical" evidence="5">
    <location>
        <begin position="250"/>
        <end position="268"/>
    </location>
</feature>
<dbReference type="CDD" id="cd00063">
    <property type="entry name" value="FN3"/>
    <property type="match status" value="1"/>
</dbReference>
<dbReference type="PANTHER" id="PTHR20859:SF86">
    <property type="entry name" value="INTERLEUKIN-20 RECEPTOR SUBUNIT ALPHA"/>
    <property type="match status" value="1"/>
</dbReference>
<organism evidence="8 9">
    <name type="scientific">Neogobius melanostomus</name>
    <name type="common">round goby</name>
    <dbReference type="NCBI Taxonomy" id="47308"/>
    <lineage>
        <taxon>Eukaryota</taxon>
        <taxon>Metazoa</taxon>
        <taxon>Chordata</taxon>
        <taxon>Craniata</taxon>
        <taxon>Vertebrata</taxon>
        <taxon>Euteleostomi</taxon>
        <taxon>Actinopterygii</taxon>
        <taxon>Neopterygii</taxon>
        <taxon>Teleostei</taxon>
        <taxon>Neoteleostei</taxon>
        <taxon>Acanthomorphata</taxon>
        <taxon>Gobiaria</taxon>
        <taxon>Gobiiformes</taxon>
        <taxon>Gobioidei</taxon>
        <taxon>Gobiidae</taxon>
        <taxon>Benthophilinae</taxon>
        <taxon>Neogobiini</taxon>
        <taxon>Neogobius</taxon>
    </lineage>
</organism>
<proteinExistence type="inferred from homology"/>
<evidence type="ECO:0000256" key="1">
    <source>
        <dbReference type="ARBA" id="ARBA00005399"/>
    </source>
</evidence>
<dbReference type="Proteomes" id="UP000694523">
    <property type="component" value="Unplaced"/>
</dbReference>
<evidence type="ECO:0000256" key="5">
    <source>
        <dbReference type="SAM" id="Phobius"/>
    </source>
</evidence>
<feature type="domain" description="Fibronectin type-III" evidence="6">
    <location>
        <begin position="1"/>
        <end position="89"/>
    </location>
</feature>
<keyword evidence="2" id="KW-0732">Signal</keyword>
<sequence>QPTNVTFTSVNLRNILQWSPGKDTPTNTKYHVNYAIYGERKEKRVHWRSVPHCTEITRTWCDLSEETSDLEHGYYAKVRAVSRKSNSKWVLTKRFHPKHDIEFGPPNISVEVDDKYAVITIEGPMKYLPNNNTPQVSMATLYPHLTYNLSIHNTQSGQIHHFILTSNQYKYRTMNHGPKCVFLPEHSQSMCPPNTIPQPGTASRHLKVTATRFTGRFTVLLCLLGVGSYILYKYLLGTDQKSPSNLVRQIWLSSFITTLFTLYIHAYASQNSFLQSLSSSASPVLLNQSGENRQGLLCANAETGSSDGNEWGNVVSFGYASQNVRAAQPSNQFHDLPDDYGLVSCEGYASQNAISMQPVSQSDLLPDCYGLAGRAASQEGEESSCLQIDWSPTTQRLVIPGFDLGMEHGEGGSPPTNRVHLDTVFVRQPSEEEALLGAEGGESGQWDAEEFMAKFDLVISSD</sequence>
<dbReference type="GO" id="GO:0004896">
    <property type="term" value="F:cytokine receptor activity"/>
    <property type="evidence" value="ECO:0007669"/>
    <property type="project" value="TreeGrafter"/>
</dbReference>
<name>A0A8C6SK69_9GOBI</name>
<dbReference type="SUPFAM" id="SSF49265">
    <property type="entry name" value="Fibronectin type III"/>
    <property type="match status" value="2"/>
</dbReference>
<evidence type="ECO:0000313" key="9">
    <source>
        <dbReference type="Proteomes" id="UP000694523"/>
    </source>
</evidence>
<reference evidence="8" key="1">
    <citation type="submission" date="2025-08" db="UniProtKB">
        <authorList>
            <consortium name="Ensembl"/>
        </authorList>
    </citation>
    <scope>IDENTIFICATION</scope>
</reference>
<dbReference type="PANTHER" id="PTHR20859">
    <property type="entry name" value="INTERFERON/INTERLEUKIN RECEPTOR"/>
    <property type="match status" value="1"/>
</dbReference>
<dbReference type="Gene3D" id="2.60.40.10">
    <property type="entry name" value="Immunoglobulins"/>
    <property type="match status" value="2"/>
</dbReference>
<dbReference type="InterPro" id="IPR036116">
    <property type="entry name" value="FN3_sf"/>
</dbReference>
<evidence type="ECO:0000259" key="7">
    <source>
        <dbReference type="Pfam" id="PF09294"/>
    </source>
</evidence>
<dbReference type="Pfam" id="PF09294">
    <property type="entry name" value="Interfer-bind"/>
    <property type="match status" value="1"/>
</dbReference>
<dbReference type="InterPro" id="IPR015373">
    <property type="entry name" value="Interferon/interleukin_rcp_dom"/>
</dbReference>
<dbReference type="InterPro" id="IPR013783">
    <property type="entry name" value="Ig-like_fold"/>
</dbReference>
<dbReference type="InterPro" id="IPR050650">
    <property type="entry name" value="Type-II_Cytokine-TF_Rcpt"/>
</dbReference>
<evidence type="ECO:0008006" key="10">
    <source>
        <dbReference type="Google" id="ProtNLM"/>
    </source>
</evidence>
<keyword evidence="5" id="KW-1133">Transmembrane helix</keyword>
<dbReference type="AlphaFoldDB" id="A0A8C6SK69"/>
<dbReference type="Pfam" id="PF01108">
    <property type="entry name" value="Tissue_fac"/>
    <property type="match status" value="1"/>
</dbReference>
<accession>A0A8C6SK69</accession>
<keyword evidence="3" id="KW-1015">Disulfide bond</keyword>
<comment type="similarity">
    <text evidence="1">Belongs to the type II cytokine receptor family.</text>
</comment>
<dbReference type="GO" id="GO:0005886">
    <property type="term" value="C:plasma membrane"/>
    <property type="evidence" value="ECO:0007669"/>
    <property type="project" value="TreeGrafter"/>
</dbReference>
<feature type="transmembrane region" description="Helical" evidence="5">
    <location>
        <begin position="213"/>
        <end position="230"/>
    </location>
</feature>
<feature type="domain" description="Interferon/interleukin receptor" evidence="7">
    <location>
        <begin position="102"/>
        <end position="175"/>
    </location>
</feature>
<evidence type="ECO:0000256" key="3">
    <source>
        <dbReference type="ARBA" id="ARBA00023157"/>
    </source>
</evidence>